<dbReference type="GO" id="GO:0006629">
    <property type="term" value="P:lipid metabolic process"/>
    <property type="evidence" value="ECO:0007669"/>
    <property type="project" value="InterPro"/>
</dbReference>
<protein>
    <submittedName>
        <fullName evidence="3">Glycerophosphoryl diester phosphodiesterase</fullName>
        <ecNumber evidence="3">3.1.4.46</ecNumber>
    </submittedName>
</protein>
<feature type="region of interest" description="Disordered" evidence="1">
    <location>
        <begin position="1"/>
        <end position="50"/>
    </location>
</feature>
<feature type="compositionally biased region" description="Polar residues" evidence="1">
    <location>
        <begin position="1"/>
        <end position="30"/>
    </location>
</feature>
<name>A0A6J4LK41_9ACTN</name>
<dbReference type="PANTHER" id="PTHR46211:SF1">
    <property type="entry name" value="GLYCEROPHOSPHODIESTER PHOSPHODIESTERASE, CYTOPLASMIC"/>
    <property type="match status" value="1"/>
</dbReference>
<dbReference type="EC" id="3.1.4.46" evidence="3"/>
<evidence type="ECO:0000259" key="2">
    <source>
        <dbReference type="PROSITE" id="PS51704"/>
    </source>
</evidence>
<evidence type="ECO:0000256" key="1">
    <source>
        <dbReference type="SAM" id="MobiDB-lite"/>
    </source>
</evidence>
<keyword evidence="3" id="KW-0378">Hydrolase</keyword>
<proteinExistence type="predicted"/>
<feature type="domain" description="GP-PDE" evidence="2">
    <location>
        <begin position="38"/>
        <end position="286"/>
    </location>
</feature>
<evidence type="ECO:0000313" key="3">
    <source>
        <dbReference type="EMBL" id="CAA9332952.1"/>
    </source>
</evidence>
<dbReference type="PANTHER" id="PTHR46211">
    <property type="entry name" value="GLYCEROPHOSPHORYL DIESTER PHOSPHODIESTERASE"/>
    <property type="match status" value="1"/>
</dbReference>
<dbReference type="PROSITE" id="PS51704">
    <property type="entry name" value="GP_PDE"/>
    <property type="match status" value="1"/>
</dbReference>
<dbReference type="Pfam" id="PF03009">
    <property type="entry name" value="GDPD"/>
    <property type="match status" value="1"/>
</dbReference>
<reference evidence="3" key="1">
    <citation type="submission" date="2020-02" db="EMBL/GenBank/DDBJ databases">
        <authorList>
            <person name="Meier V. D."/>
        </authorList>
    </citation>
    <scope>NUCLEOTIDE SEQUENCE</scope>
    <source>
        <strain evidence="3">AVDCRST_MAG34</strain>
    </source>
</reference>
<organism evidence="3">
    <name type="scientific">uncultured Nocardioidaceae bacterium</name>
    <dbReference type="NCBI Taxonomy" id="253824"/>
    <lineage>
        <taxon>Bacteria</taxon>
        <taxon>Bacillati</taxon>
        <taxon>Actinomycetota</taxon>
        <taxon>Actinomycetes</taxon>
        <taxon>Propionibacteriales</taxon>
        <taxon>Nocardioidaceae</taxon>
        <taxon>environmental samples</taxon>
    </lineage>
</organism>
<dbReference type="GO" id="GO:0008889">
    <property type="term" value="F:glycerophosphodiester phosphodiesterase activity"/>
    <property type="evidence" value="ECO:0007669"/>
    <property type="project" value="UniProtKB-EC"/>
</dbReference>
<dbReference type="EMBL" id="CADCUI010000009">
    <property type="protein sequence ID" value="CAA9332952.1"/>
    <property type="molecule type" value="Genomic_DNA"/>
</dbReference>
<accession>A0A6J4LK41</accession>
<sequence length="316" mass="34102">MITSGRQPSGVTDLLQTASPSITSAPTRSTAPGRPSTPITVAHRGASAEAPENTLCALRRAVETGADMVEIDVQRTRDGALVLMHDSTLLRTTDVRTRFPGRSPWRVEQLDHDEIRALDAGSWLSPRFAGEVVPTVAEAIEVLRGSGTGLLLELKLPEHHPGVVPDLVQELETIPGYLPGAVASGSLVVQSFDVAAMKQHKTLAPAVPVGLLGRPRRSNLPALSTWAQYVNPAYLCTDQAYVARVQQLGMRCLTWTVDAERSMHRAARLGVDGIITNRPQRLHSVLRATPFDDRAAGYRVPTGTAGARRPTPSREE</sequence>
<dbReference type="AlphaFoldDB" id="A0A6J4LK41"/>
<dbReference type="InterPro" id="IPR017946">
    <property type="entry name" value="PLC-like_Pdiesterase_TIM-brl"/>
</dbReference>
<dbReference type="SUPFAM" id="SSF51695">
    <property type="entry name" value="PLC-like phosphodiesterases"/>
    <property type="match status" value="1"/>
</dbReference>
<dbReference type="InterPro" id="IPR030395">
    <property type="entry name" value="GP_PDE_dom"/>
</dbReference>
<feature type="region of interest" description="Disordered" evidence="1">
    <location>
        <begin position="297"/>
        <end position="316"/>
    </location>
</feature>
<dbReference type="Gene3D" id="3.20.20.190">
    <property type="entry name" value="Phosphatidylinositol (PI) phosphodiesterase"/>
    <property type="match status" value="1"/>
</dbReference>
<gene>
    <name evidence="3" type="ORF">AVDCRST_MAG34-378</name>
</gene>